<dbReference type="InterPro" id="IPR004453">
    <property type="entry name" value="QueG"/>
</dbReference>
<dbReference type="Pfam" id="PF08331">
    <property type="entry name" value="QueG_DUF1730"/>
    <property type="match status" value="1"/>
</dbReference>
<dbReference type="GO" id="GO:0052693">
    <property type="term" value="F:epoxyqueuosine reductase activity"/>
    <property type="evidence" value="ECO:0007669"/>
    <property type="project" value="TreeGrafter"/>
</dbReference>
<keyword evidence="8" id="KW-0411">Iron-sulfur</keyword>
<feature type="non-terminal residue" evidence="10">
    <location>
        <position position="1"/>
    </location>
</feature>
<evidence type="ECO:0000256" key="5">
    <source>
        <dbReference type="ARBA" id="ARBA00022785"/>
    </source>
</evidence>
<dbReference type="PANTHER" id="PTHR30002:SF4">
    <property type="entry name" value="EPOXYQUEUOSINE REDUCTASE"/>
    <property type="match status" value="1"/>
</dbReference>
<dbReference type="AlphaFoldDB" id="A0A381VVQ8"/>
<dbReference type="GO" id="GO:0051539">
    <property type="term" value="F:4 iron, 4 sulfur cluster binding"/>
    <property type="evidence" value="ECO:0007669"/>
    <property type="project" value="UniProtKB-KW"/>
</dbReference>
<dbReference type="InterPro" id="IPR011989">
    <property type="entry name" value="ARM-like"/>
</dbReference>
<keyword evidence="4" id="KW-0479">Metal-binding</keyword>
<keyword evidence="2" id="KW-0963">Cytoplasm</keyword>
<dbReference type="PROSITE" id="PS51379">
    <property type="entry name" value="4FE4S_FER_2"/>
    <property type="match status" value="1"/>
</dbReference>
<organism evidence="10">
    <name type="scientific">marine metagenome</name>
    <dbReference type="NCBI Taxonomy" id="408172"/>
    <lineage>
        <taxon>unclassified sequences</taxon>
        <taxon>metagenomes</taxon>
        <taxon>ecological metagenomes</taxon>
    </lineage>
</organism>
<dbReference type="NCBIfam" id="TIGR00276">
    <property type="entry name" value="tRNA epoxyqueuosine(34) reductase QueG"/>
    <property type="match status" value="1"/>
</dbReference>
<evidence type="ECO:0000256" key="7">
    <source>
        <dbReference type="ARBA" id="ARBA00023004"/>
    </source>
</evidence>
<dbReference type="InterPro" id="IPR017900">
    <property type="entry name" value="4Fe4S_Fe_S_CS"/>
</dbReference>
<keyword evidence="5" id="KW-0671">Queuosine biosynthesis</keyword>
<dbReference type="GO" id="GO:0046872">
    <property type="term" value="F:metal ion binding"/>
    <property type="evidence" value="ECO:0007669"/>
    <property type="project" value="UniProtKB-KW"/>
</dbReference>
<evidence type="ECO:0000256" key="1">
    <source>
        <dbReference type="ARBA" id="ARBA00022485"/>
    </source>
</evidence>
<dbReference type="Gene3D" id="3.30.70.20">
    <property type="match status" value="1"/>
</dbReference>
<dbReference type="InterPro" id="IPR013542">
    <property type="entry name" value="QueG_DUF1730"/>
</dbReference>
<dbReference type="SUPFAM" id="SSF48371">
    <property type="entry name" value="ARM repeat"/>
    <property type="match status" value="1"/>
</dbReference>
<dbReference type="FunFam" id="3.30.70.20:FF:000017">
    <property type="entry name" value="Epoxyqueuosine reductase"/>
    <property type="match status" value="1"/>
</dbReference>
<sequence>VEQFLKWLEDQCHGTMEWMGRNAAKRIDPQLVLEGARSVITLAASYDSGNGEQTGPSLGVIARYARYADYHDVLGQTLGQLTTQLQSLAGEGARSLWYVDTGPILERDLGQRAGLGFIGKHTNLISRRLGNWFFVSEILTTAELEPDEPERNHCGKCTSCIDACPTGAIPAPFQLDARRCISYLTIELKGSIPEEFRSAIGNRIYGCDDCLEVCPWNRFAGEGRLMAPHRRDDLGQADLIELLTLDEDGFQAKFRGTPMQRTKRRGVLRNVCVALGNVGDASAIPPLEHAAADPEPLIAEHAQWAIGQVKQRSGQN</sequence>
<dbReference type="InterPro" id="IPR017896">
    <property type="entry name" value="4Fe4S_Fe-S-bd"/>
</dbReference>
<dbReference type="InterPro" id="IPR016024">
    <property type="entry name" value="ARM-type_fold"/>
</dbReference>
<reference evidence="10" key="1">
    <citation type="submission" date="2018-05" db="EMBL/GenBank/DDBJ databases">
        <authorList>
            <person name="Lanie J.A."/>
            <person name="Ng W.-L."/>
            <person name="Kazmierczak K.M."/>
            <person name="Andrzejewski T.M."/>
            <person name="Davidsen T.M."/>
            <person name="Wayne K.J."/>
            <person name="Tettelin H."/>
            <person name="Glass J.I."/>
            <person name="Rusch D."/>
            <person name="Podicherti R."/>
            <person name="Tsui H.-C.T."/>
            <person name="Winkler M.E."/>
        </authorList>
    </citation>
    <scope>NUCLEOTIDE SEQUENCE</scope>
</reference>
<proteinExistence type="predicted"/>
<keyword evidence="3" id="KW-0819">tRNA processing</keyword>
<evidence type="ECO:0000256" key="4">
    <source>
        <dbReference type="ARBA" id="ARBA00022723"/>
    </source>
</evidence>
<keyword evidence="1" id="KW-0004">4Fe-4S</keyword>
<evidence type="ECO:0000259" key="9">
    <source>
        <dbReference type="PROSITE" id="PS51379"/>
    </source>
</evidence>
<dbReference type="EMBL" id="UINC01009921">
    <property type="protein sequence ID" value="SVA44345.1"/>
    <property type="molecule type" value="Genomic_DNA"/>
</dbReference>
<dbReference type="Pfam" id="PF13484">
    <property type="entry name" value="Fer4_16"/>
    <property type="match status" value="1"/>
</dbReference>
<dbReference type="GO" id="GO:0008616">
    <property type="term" value="P:tRNA queuosine(34) biosynthetic process"/>
    <property type="evidence" value="ECO:0007669"/>
    <property type="project" value="UniProtKB-KW"/>
</dbReference>
<dbReference type="Gene3D" id="1.25.10.10">
    <property type="entry name" value="Leucine-rich Repeat Variant"/>
    <property type="match status" value="1"/>
</dbReference>
<evidence type="ECO:0000256" key="6">
    <source>
        <dbReference type="ARBA" id="ARBA00023002"/>
    </source>
</evidence>
<gene>
    <name evidence="10" type="ORF">METZ01_LOCUS97199</name>
</gene>
<evidence type="ECO:0000256" key="8">
    <source>
        <dbReference type="ARBA" id="ARBA00023014"/>
    </source>
</evidence>
<dbReference type="PROSITE" id="PS00198">
    <property type="entry name" value="4FE4S_FER_1"/>
    <property type="match status" value="1"/>
</dbReference>
<evidence type="ECO:0000313" key="10">
    <source>
        <dbReference type="EMBL" id="SVA44345.1"/>
    </source>
</evidence>
<feature type="domain" description="4Fe-4S ferredoxin-type" evidence="9">
    <location>
        <begin position="142"/>
        <end position="174"/>
    </location>
</feature>
<keyword evidence="7" id="KW-0408">Iron</keyword>
<evidence type="ECO:0000256" key="3">
    <source>
        <dbReference type="ARBA" id="ARBA00022694"/>
    </source>
</evidence>
<evidence type="ECO:0000256" key="2">
    <source>
        <dbReference type="ARBA" id="ARBA00022490"/>
    </source>
</evidence>
<name>A0A381VVQ8_9ZZZZ</name>
<accession>A0A381VVQ8</accession>
<dbReference type="PANTHER" id="PTHR30002">
    <property type="entry name" value="EPOXYQUEUOSINE REDUCTASE"/>
    <property type="match status" value="1"/>
</dbReference>
<dbReference type="SUPFAM" id="SSF46548">
    <property type="entry name" value="alpha-helical ferredoxin"/>
    <property type="match status" value="1"/>
</dbReference>
<keyword evidence="6" id="KW-0560">Oxidoreductase</keyword>
<protein>
    <recommendedName>
        <fullName evidence="9">4Fe-4S ferredoxin-type domain-containing protein</fullName>
    </recommendedName>
</protein>